<dbReference type="InterPro" id="IPR009081">
    <property type="entry name" value="PP-bd_ACP"/>
</dbReference>
<name>A0A0B5I2F9_9ACTN</name>
<dbReference type="Proteomes" id="UP000031774">
    <property type="component" value="Chromosome"/>
</dbReference>
<dbReference type="Pfam" id="PF00550">
    <property type="entry name" value="PP-binding"/>
    <property type="match status" value="1"/>
</dbReference>
<evidence type="ECO:0000256" key="2">
    <source>
        <dbReference type="ARBA" id="ARBA00022553"/>
    </source>
</evidence>
<dbReference type="RefSeq" id="WP_041132253.1">
    <property type="nucleotide sequence ID" value="NZ_CP010407.1"/>
</dbReference>
<evidence type="ECO:0000313" key="5">
    <source>
        <dbReference type="Proteomes" id="UP000031774"/>
    </source>
</evidence>
<dbReference type="InterPro" id="IPR036736">
    <property type="entry name" value="ACP-like_sf"/>
</dbReference>
<dbReference type="GO" id="GO:0031177">
    <property type="term" value="F:phosphopantetheine binding"/>
    <property type="evidence" value="ECO:0007669"/>
    <property type="project" value="InterPro"/>
</dbReference>
<gene>
    <name evidence="4" type="ORF">SVTN_32245</name>
</gene>
<dbReference type="Gene3D" id="1.10.1200.10">
    <property type="entry name" value="ACP-like"/>
    <property type="match status" value="1"/>
</dbReference>
<dbReference type="SMART" id="SM00823">
    <property type="entry name" value="PKS_PP"/>
    <property type="match status" value="1"/>
</dbReference>
<proteinExistence type="predicted"/>
<keyword evidence="2" id="KW-0597">Phosphoprotein</keyword>
<dbReference type="InterPro" id="IPR020806">
    <property type="entry name" value="PKS_PP-bd"/>
</dbReference>
<dbReference type="HOGENOM" id="CLU_157807_1_0_11"/>
<dbReference type="PROSITE" id="PS50075">
    <property type="entry name" value="CARRIER"/>
    <property type="match status" value="1"/>
</dbReference>
<keyword evidence="5" id="KW-1185">Reference proteome</keyword>
<dbReference type="SUPFAM" id="SSF47336">
    <property type="entry name" value="ACP-like"/>
    <property type="match status" value="1"/>
</dbReference>
<dbReference type="STRING" id="362257.SVTN_32245"/>
<accession>A0A0B5I2F9</accession>
<evidence type="ECO:0000256" key="1">
    <source>
        <dbReference type="ARBA" id="ARBA00022450"/>
    </source>
</evidence>
<protein>
    <submittedName>
        <fullName evidence="4">Polyketide synthase</fullName>
    </submittedName>
</protein>
<keyword evidence="1" id="KW-0596">Phosphopantetheine</keyword>
<dbReference type="KEGG" id="svt:SVTN_32245"/>
<feature type="domain" description="Carrier" evidence="3">
    <location>
        <begin position="10"/>
        <end position="87"/>
    </location>
</feature>
<sequence length="93" mass="10133">MTDRTVDVRVSGEDIERWLMERVSYYLETAVGEIDPGVSLAEYGLESVYAFALCGDIEDKLGVTVEPTLVWDVDTVAALTVHLTGLVAELPSA</sequence>
<dbReference type="EMBL" id="CP010407">
    <property type="protein sequence ID" value="AJF68330.1"/>
    <property type="molecule type" value="Genomic_DNA"/>
</dbReference>
<dbReference type="GO" id="GO:0017000">
    <property type="term" value="P:antibiotic biosynthetic process"/>
    <property type="evidence" value="ECO:0007669"/>
    <property type="project" value="UniProtKB-ARBA"/>
</dbReference>
<dbReference type="AlphaFoldDB" id="A0A0B5I2F9"/>
<evidence type="ECO:0000259" key="3">
    <source>
        <dbReference type="PROSITE" id="PS50075"/>
    </source>
</evidence>
<evidence type="ECO:0000313" key="4">
    <source>
        <dbReference type="EMBL" id="AJF68330.1"/>
    </source>
</evidence>
<organism evidence="4 5">
    <name type="scientific">Streptomyces vietnamensis</name>
    <dbReference type="NCBI Taxonomy" id="362257"/>
    <lineage>
        <taxon>Bacteria</taxon>
        <taxon>Bacillati</taxon>
        <taxon>Actinomycetota</taxon>
        <taxon>Actinomycetes</taxon>
        <taxon>Kitasatosporales</taxon>
        <taxon>Streptomycetaceae</taxon>
        <taxon>Streptomyces</taxon>
    </lineage>
</organism>
<reference evidence="4 5" key="1">
    <citation type="submission" date="2014-12" db="EMBL/GenBank/DDBJ databases">
        <title>Complete genome sequence of Streptomyces vietnamensis strain GIMV4.0001, a genetic manipulable producer of the benzoisochromanequinone antibiotic granaticin.</title>
        <authorList>
            <person name="Deng M.R."/>
            <person name="Guo J."/>
            <person name="Ma L.Y."/>
            <person name="Feng G.D."/>
            <person name="Mo C.Y."/>
            <person name="Zhu H.H."/>
        </authorList>
    </citation>
    <scope>NUCLEOTIDE SEQUENCE [LARGE SCALE GENOMIC DNA]</scope>
    <source>
        <strain evidence="5">GIMV4.0001</strain>
    </source>
</reference>